<dbReference type="EMBL" id="UOFK01000114">
    <property type="protein sequence ID" value="VAW77267.1"/>
    <property type="molecule type" value="Genomic_DNA"/>
</dbReference>
<proteinExistence type="predicted"/>
<dbReference type="InterPro" id="IPR027396">
    <property type="entry name" value="DsrEFH-like"/>
</dbReference>
<dbReference type="SUPFAM" id="SSF75169">
    <property type="entry name" value="DsrEFH-like"/>
    <property type="match status" value="1"/>
</dbReference>
<protein>
    <submittedName>
        <fullName evidence="1">Uncharacterized protein</fullName>
    </submittedName>
</protein>
<evidence type="ECO:0000313" key="1">
    <source>
        <dbReference type="EMBL" id="VAW77267.1"/>
    </source>
</evidence>
<accession>A0A3B0YP07</accession>
<dbReference type="Pfam" id="PF02635">
    <property type="entry name" value="DsrE"/>
    <property type="match status" value="1"/>
</dbReference>
<gene>
    <name evidence="1" type="ORF">MNBD_GAMMA13-118</name>
</gene>
<sequence>MKAAILVMSDPKSGSEEALGRVFNALATTYDFKQSGDEVSILFHGTGTRWISELSRPDNPVHGLFELVKDKILGVSSGCADVFGATADLKESSFNAISENQVPGTSGLPSLRALMADGYSILTF</sequence>
<dbReference type="AlphaFoldDB" id="A0A3B0YP07"/>
<name>A0A3B0YP07_9ZZZZ</name>
<reference evidence="1" key="1">
    <citation type="submission" date="2018-06" db="EMBL/GenBank/DDBJ databases">
        <authorList>
            <person name="Zhirakovskaya E."/>
        </authorList>
    </citation>
    <scope>NUCLEOTIDE SEQUENCE</scope>
</reference>
<organism evidence="1">
    <name type="scientific">hydrothermal vent metagenome</name>
    <dbReference type="NCBI Taxonomy" id="652676"/>
    <lineage>
        <taxon>unclassified sequences</taxon>
        <taxon>metagenomes</taxon>
        <taxon>ecological metagenomes</taxon>
    </lineage>
</organism>
<dbReference type="InterPro" id="IPR003787">
    <property type="entry name" value="Sulphur_relay_DsrE/F-like"/>
</dbReference>